<comment type="caution">
    <text evidence="2">The sequence shown here is derived from an EMBL/GenBank/DDBJ whole genome shotgun (WGS) entry which is preliminary data.</text>
</comment>
<name>A0A9D4Q6W2_RHISA</name>
<dbReference type="AlphaFoldDB" id="A0A9D4Q6W2"/>
<evidence type="ECO:0000313" key="3">
    <source>
        <dbReference type="Proteomes" id="UP000821837"/>
    </source>
</evidence>
<dbReference type="Proteomes" id="UP000821837">
    <property type="component" value="Unassembled WGS sequence"/>
</dbReference>
<gene>
    <name evidence="2" type="ORF">HPB52_002636</name>
</gene>
<protein>
    <submittedName>
        <fullName evidence="2">Uncharacterized protein</fullName>
    </submittedName>
</protein>
<organism evidence="2 3">
    <name type="scientific">Rhipicephalus sanguineus</name>
    <name type="common">Brown dog tick</name>
    <name type="synonym">Ixodes sanguineus</name>
    <dbReference type="NCBI Taxonomy" id="34632"/>
    <lineage>
        <taxon>Eukaryota</taxon>
        <taxon>Metazoa</taxon>
        <taxon>Ecdysozoa</taxon>
        <taxon>Arthropoda</taxon>
        <taxon>Chelicerata</taxon>
        <taxon>Arachnida</taxon>
        <taxon>Acari</taxon>
        <taxon>Parasitiformes</taxon>
        <taxon>Ixodida</taxon>
        <taxon>Ixodoidea</taxon>
        <taxon>Ixodidae</taxon>
        <taxon>Rhipicephalinae</taxon>
        <taxon>Rhipicephalus</taxon>
        <taxon>Rhipicephalus</taxon>
    </lineage>
</organism>
<reference evidence="2" key="2">
    <citation type="submission" date="2021-09" db="EMBL/GenBank/DDBJ databases">
        <authorList>
            <person name="Jia N."/>
            <person name="Wang J."/>
            <person name="Shi W."/>
            <person name="Du L."/>
            <person name="Sun Y."/>
            <person name="Zhan W."/>
            <person name="Jiang J."/>
            <person name="Wang Q."/>
            <person name="Zhang B."/>
            <person name="Ji P."/>
            <person name="Sakyi L.B."/>
            <person name="Cui X."/>
            <person name="Yuan T."/>
            <person name="Jiang B."/>
            <person name="Yang W."/>
            <person name="Lam T.T.-Y."/>
            <person name="Chang Q."/>
            <person name="Ding S."/>
            <person name="Wang X."/>
            <person name="Zhu J."/>
            <person name="Ruan X."/>
            <person name="Zhao L."/>
            <person name="Wei J."/>
            <person name="Que T."/>
            <person name="Du C."/>
            <person name="Cheng J."/>
            <person name="Dai P."/>
            <person name="Han X."/>
            <person name="Huang E."/>
            <person name="Gao Y."/>
            <person name="Liu J."/>
            <person name="Shao H."/>
            <person name="Ye R."/>
            <person name="Li L."/>
            <person name="Wei W."/>
            <person name="Wang X."/>
            <person name="Wang C."/>
            <person name="Huo Q."/>
            <person name="Li W."/>
            <person name="Guo W."/>
            <person name="Chen H."/>
            <person name="Chen S."/>
            <person name="Zhou L."/>
            <person name="Zhou L."/>
            <person name="Ni X."/>
            <person name="Tian J."/>
            <person name="Zhou Y."/>
            <person name="Sheng Y."/>
            <person name="Liu T."/>
            <person name="Pan Y."/>
            <person name="Xia L."/>
            <person name="Li J."/>
            <person name="Zhao F."/>
            <person name="Cao W."/>
        </authorList>
    </citation>
    <scope>NUCLEOTIDE SEQUENCE</scope>
    <source>
        <strain evidence="2">Rsan-2018</strain>
        <tissue evidence="2">Larvae</tissue>
    </source>
</reference>
<dbReference type="EMBL" id="JABSTV010001248">
    <property type="protein sequence ID" value="KAH7967827.1"/>
    <property type="molecule type" value="Genomic_DNA"/>
</dbReference>
<reference evidence="2" key="1">
    <citation type="journal article" date="2020" name="Cell">
        <title>Large-Scale Comparative Analyses of Tick Genomes Elucidate Their Genetic Diversity and Vector Capacities.</title>
        <authorList>
            <consortium name="Tick Genome and Microbiome Consortium (TIGMIC)"/>
            <person name="Jia N."/>
            <person name="Wang J."/>
            <person name="Shi W."/>
            <person name="Du L."/>
            <person name="Sun Y."/>
            <person name="Zhan W."/>
            <person name="Jiang J.F."/>
            <person name="Wang Q."/>
            <person name="Zhang B."/>
            <person name="Ji P."/>
            <person name="Bell-Sakyi L."/>
            <person name="Cui X.M."/>
            <person name="Yuan T.T."/>
            <person name="Jiang B.G."/>
            <person name="Yang W.F."/>
            <person name="Lam T.T."/>
            <person name="Chang Q.C."/>
            <person name="Ding S.J."/>
            <person name="Wang X.J."/>
            <person name="Zhu J.G."/>
            <person name="Ruan X.D."/>
            <person name="Zhao L."/>
            <person name="Wei J.T."/>
            <person name="Ye R.Z."/>
            <person name="Que T.C."/>
            <person name="Du C.H."/>
            <person name="Zhou Y.H."/>
            <person name="Cheng J.X."/>
            <person name="Dai P.F."/>
            <person name="Guo W.B."/>
            <person name="Han X.H."/>
            <person name="Huang E.J."/>
            <person name="Li L.F."/>
            <person name="Wei W."/>
            <person name="Gao Y.C."/>
            <person name="Liu J.Z."/>
            <person name="Shao H.Z."/>
            <person name="Wang X."/>
            <person name="Wang C.C."/>
            <person name="Yang T.C."/>
            <person name="Huo Q.B."/>
            <person name="Li W."/>
            <person name="Chen H.Y."/>
            <person name="Chen S.E."/>
            <person name="Zhou L.G."/>
            <person name="Ni X.B."/>
            <person name="Tian J.H."/>
            <person name="Sheng Y."/>
            <person name="Liu T."/>
            <person name="Pan Y.S."/>
            <person name="Xia L.Y."/>
            <person name="Li J."/>
            <person name="Zhao F."/>
            <person name="Cao W.C."/>
        </authorList>
    </citation>
    <scope>NUCLEOTIDE SEQUENCE</scope>
    <source>
        <strain evidence="2">Rsan-2018</strain>
    </source>
</reference>
<feature type="compositionally biased region" description="Polar residues" evidence="1">
    <location>
        <begin position="147"/>
        <end position="156"/>
    </location>
</feature>
<keyword evidence="3" id="KW-1185">Reference proteome</keyword>
<evidence type="ECO:0000256" key="1">
    <source>
        <dbReference type="SAM" id="MobiDB-lite"/>
    </source>
</evidence>
<accession>A0A9D4Q6W2</accession>
<feature type="region of interest" description="Disordered" evidence="1">
    <location>
        <begin position="113"/>
        <end position="156"/>
    </location>
</feature>
<evidence type="ECO:0000313" key="2">
    <source>
        <dbReference type="EMBL" id="KAH7967827.1"/>
    </source>
</evidence>
<sequence>MGAGGWRAGEQERVTVAAWEEPPAMPFIEDDLLWCPNTDGKMVDLSCLDSGPNVLVEPQGDVLQELTHTDLHGLGIDEEEEILQQLADPSFEIDAIFADLHEPQGAPTAVAVAPPPPLLQPQDDVNGMIRKRRRRRSDDGPPECSGLQPSFHSVGI</sequence>
<dbReference type="VEuPathDB" id="VectorBase:RSAN_045480"/>
<proteinExistence type="predicted"/>